<keyword evidence="3" id="KW-0032">Aminotransferase</keyword>
<comment type="caution">
    <text evidence="3">The sequence shown here is derived from an EMBL/GenBank/DDBJ whole genome shotgun (WGS) entry which is preliminary data.</text>
</comment>
<keyword evidence="4" id="KW-1185">Reference proteome</keyword>
<dbReference type="SUPFAM" id="SSF53383">
    <property type="entry name" value="PLP-dependent transferases"/>
    <property type="match status" value="1"/>
</dbReference>
<name>A0A9P4K3T6_9PLEO</name>
<sequence>MLSRRGQLNADQLDIPWRFAHSTTYDRDSNPEGLISFATAENILIQKELEDFANSRVHFPGASFGYGYSTAGGGPKFPSVLANHVNNYFNPYTPITGSDIKITSAATALHEILGFALADPGQGILTSRPVYGRFELDFGNKAGLKMVYADTYAESCFETGVVDKLEEALIRSHTEDVEIKALLIVNPNNPLGRCYPKPTLIALMKFCQKHQIHFISDEVYGLSVFDTDEPNAIPFTSALSIDPSGILDQNLLHVTYALSKDFGAPGLRLGALITKNEQLKKSLLGIIRFHSPSGASIAIATAMLTDGEWCRSFLSKSRQCIADAYKFTTSRLRRMGVRYLEGGNAGFFVYIDLSSYLPLESEGLSDREREFKLAQELVDAGIFLHPGEEHGLKLGWFRMVYTAVERQVLEEGLRR</sequence>
<dbReference type="Gene3D" id="3.90.1150.10">
    <property type="entry name" value="Aspartate Aminotransferase, domain 1"/>
    <property type="match status" value="1"/>
</dbReference>
<dbReference type="InterPro" id="IPR015421">
    <property type="entry name" value="PyrdxlP-dep_Trfase_major"/>
</dbReference>
<organism evidence="3 4">
    <name type="scientific">Lojkania enalia</name>
    <dbReference type="NCBI Taxonomy" id="147567"/>
    <lineage>
        <taxon>Eukaryota</taxon>
        <taxon>Fungi</taxon>
        <taxon>Dikarya</taxon>
        <taxon>Ascomycota</taxon>
        <taxon>Pezizomycotina</taxon>
        <taxon>Dothideomycetes</taxon>
        <taxon>Pleosporomycetidae</taxon>
        <taxon>Pleosporales</taxon>
        <taxon>Pleosporales incertae sedis</taxon>
        <taxon>Lojkania</taxon>
    </lineage>
</organism>
<gene>
    <name evidence="3" type="ORF">CC78DRAFT_468714</name>
</gene>
<dbReference type="InterPro" id="IPR004839">
    <property type="entry name" value="Aminotransferase_I/II_large"/>
</dbReference>
<protein>
    <submittedName>
        <fullName evidence="3">Aspartate aminotransferase</fullName>
    </submittedName>
</protein>
<dbReference type="Gene3D" id="3.40.640.10">
    <property type="entry name" value="Type I PLP-dependent aspartate aminotransferase-like (Major domain)"/>
    <property type="match status" value="1"/>
</dbReference>
<reference evidence="4" key="1">
    <citation type="journal article" date="2020" name="Stud. Mycol.">
        <title>101 Dothideomycetes genomes: A test case for predicting lifestyles and emergence of pathogens.</title>
        <authorList>
            <person name="Haridas S."/>
            <person name="Albert R."/>
            <person name="Binder M."/>
            <person name="Bloem J."/>
            <person name="LaButti K."/>
            <person name="Salamov A."/>
            <person name="Andreopoulos B."/>
            <person name="Baker S."/>
            <person name="Barry K."/>
            <person name="Bills G."/>
            <person name="Bluhm B."/>
            <person name="Cannon C."/>
            <person name="Castanera R."/>
            <person name="Culley D."/>
            <person name="Daum C."/>
            <person name="Ezra D."/>
            <person name="Gonzalez J."/>
            <person name="Henrissat B."/>
            <person name="Kuo A."/>
            <person name="Liang C."/>
            <person name="Lipzen A."/>
            <person name="Lutzoni F."/>
            <person name="Magnuson J."/>
            <person name="Mondo S."/>
            <person name="Nolan M."/>
            <person name="Ohm R."/>
            <person name="Pangilinan J."/>
            <person name="Park H.-J."/>
            <person name="Ramirez L."/>
            <person name="Alfaro M."/>
            <person name="Sun H."/>
            <person name="Tritt A."/>
            <person name="Yoshinaga Y."/>
            <person name="Zwiers L.-H."/>
            <person name="Turgeon B."/>
            <person name="Goodwin S."/>
            <person name="Spatafora J."/>
            <person name="Crous P."/>
            <person name="Grigoriev I."/>
        </authorList>
    </citation>
    <scope>NUCLEOTIDE SEQUENCE [LARGE SCALE GENOMIC DNA]</scope>
    <source>
        <strain evidence="4">CBS 304.66</strain>
    </source>
</reference>
<proteinExistence type="predicted"/>
<dbReference type="GO" id="GO:0006520">
    <property type="term" value="P:amino acid metabolic process"/>
    <property type="evidence" value="ECO:0007669"/>
    <property type="project" value="TreeGrafter"/>
</dbReference>
<evidence type="ECO:0000313" key="3">
    <source>
        <dbReference type="EMBL" id="KAF2262072.1"/>
    </source>
</evidence>
<dbReference type="GO" id="GO:0008483">
    <property type="term" value="F:transaminase activity"/>
    <property type="evidence" value="ECO:0007669"/>
    <property type="project" value="UniProtKB-KW"/>
</dbReference>
<dbReference type="Pfam" id="PF00155">
    <property type="entry name" value="Aminotran_1_2"/>
    <property type="match status" value="1"/>
</dbReference>
<keyword evidence="1" id="KW-0663">Pyridoxal phosphate</keyword>
<dbReference type="Proteomes" id="UP000800093">
    <property type="component" value="Unassembled WGS sequence"/>
</dbReference>
<dbReference type="GO" id="GO:0030170">
    <property type="term" value="F:pyridoxal phosphate binding"/>
    <property type="evidence" value="ECO:0007669"/>
    <property type="project" value="InterPro"/>
</dbReference>
<dbReference type="AlphaFoldDB" id="A0A9P4K3T6"/>
<dbReference type="CDD" id="cd00609">
    <property type="entry name" value="AAT_like"/>
    <property type="match status" value="1"/>
</dbReference>
<feature type="domain" description="Aminotransferase class I/classII large" evidence="2">
    <location>
        <begin position="72"/>
        <end position="414"/>
    </location>
</feature>
<evidence type="ECO:0000259" key="2">
    <source>
        <dbReference type="Pfam" id="PF00155"/>
    </source>
</evidence>
<evidence type="ECO:0000256" key="1">
    <source>
        <dbReference type="ARBA" id="ARBA00022898"/>
    </source>
</evidence>
<accession>A0A9P4K3T6</accession>
<dbReference type="EMBL" id="ML986645">
    <property type="protein sequence ID" value="KAF2262072.1"/>
    <property type="molecule type" value="Genomic_DNA"/>
</dbReference>
<keyword evidence="3" id="KW-0808">Transferase</keyword>
<dbReference type="InterPro" id="IPR015424">
    <property type="entry name" value="PyrdxlP-dep_Trfase"/>
</dbReference>
<dbReference type="OrthoDB" id="7042322at2759"/>
<dbReference type="PRINTS" id="PR00753">
    <property type="entry name" value="ACCSYNTHASE"/>
</dbReference>
<dbReference type="PANTHER" id="PTHR43795:SF39">
    <property type="entry name" value="AMINOTRANSFERASE CLASS I_CLASSII DOMAIN-CONTAINING PROTEIN"/>
    <property type="match status" value="1"/>
</dbReference>
<evidence type="ECO:0000313" key="4">
    <source>
        <dbReference type="Proteomes" id="UP000800093"/>
    </source>
</evidence>
<dbReference type="PANTHER" id="PTHR43795">
    <property type="entry name" value="BIFUNCTIONAL ASPARTATE AMINOTRANSFERASE AND GLUTAMATE/ASPARTATE-PREPHENATE AMINOTRANSFERASE-RELATED"/>
    <property type="match status" value="1"/>
</dbReference>
<dbReference type="InterPro" id="IPR050478">
    <property type="entry name" value="Ethylene_sulfur-biosynth"/>
</dbReference>
<dbReference type="InterPro" id="IPR015422">
    <property type="entry name" value="PyrdxlP-dep_Trfase_small"/>
</dbReference>